<keyword evidence="3 5" id="KW-0949">S-adenosyl-L-methionine</keyword>
<feature type="binding site" evidence="5">
    <location>
        <begin position="117"/>
        <end position="121"/>
    </location>
    <ligand>
        <name>S-adenosyl-L-methionine</name>
        <dbReference type="ChEBI" id="CHEBI:59789"/>
    </ligand>
</feature>
<dbReference type="InterPro" id="IPR029063">
    <property type="entry name" value="SAM-dependent_MTases_sf"/>
</dbReference>
<evidence type="ECO:0000256" key="1">
    <source>
        <dbReference type="ARBA" id="ARBA00022603"/>
    </source>
</evidence>
<feature type="binding site" evidence="5">
    <location>
        <position position="181"/>
    </location>
    <ligand>
        <name>S-adenosyl-L-methionine</name>
        <dbReference type="ChEBI" id="CHEBI:59789"/>
    </ligand>
</feature>
<dbReference type="PANTHER" id="PTHR18895:SF74">
    <property type="entry name" value="MTRF1L RELEASE FACTOR GLUTAMINE METHYLTRANSFERASE"/>
    <property type="match status" value="1"/>
</dbReference>
<organism evidence="8 9">
    <name type="scientific">Streptococcus pyogenes serotype M3 (strain ATCC BAA-595 / MGAS315)</name>
    <dbReference type="NCBI Taxonomy" id="198466"/>
    <lineage>
        <taxon>Bacteria</taxon>
        <taxon>Bacillati</taxon>
        <taxon>Bacillota</taxon>
        <taxon>Bacilli</taxon>
        <taxon>Lactobacillales</taxon>
        <taxon>Streptococcaceae</taxon>
        <taxon>Streptococcus</taxon>
    </lineage>
</organism>
<dbReference type="HAMAP" id="MF_02126">
    <property type="entry name" value="RF_methyltr_PrmC"/>
    <property type="match status" value="1"/>
</dbReference>
<dbReference type="NCBIfam" id="TIGR03534">
    <property type="entry name" value="RF_mod_PrmC"/>
    <property type="match status" value="1"/>
</dbReference>
<comment type="catalytic activity">
    <reaction evidence="4 5">
        <text>L-glutaminyl-[peptide chain release factor] + S-adenosyl-L-methionine = N(5)-methyl-L-glutaminyl-[peptide chain release factor] + S-adenosyl-L-homocysteine + H(+)</text>
        <dbReference type="Rhea" id="RHEA:42896"/>
        <dbReference type="Rhea" id="RHEA-COMP:10271"/>
        <dbReference type="Rhea" id="RHEA-COMP:10272"/>
        <dbReference type="ChEBI" id="CHEBI:15378"/>
        <dbReference type="ChEBI" id="CHEBI:30011"/>
        <dbReference type="ChEBI" id="CHEBI:57856"/>
        <dbReference type="ChEBI" id="CHEBI:59789"/>
        <dbReference type="ChEBI" id="CHEBI:61891"/>
        <dbReference type="EC" id="2.1.1.297"/>
    </reaction>
</comment>
<comment type="caution">
    <text evidence="5">Lacks conserved residue(s) required for the propagation of feature annotation.</text>
</comment>
<dbReference type="GeneID" id="69900871"/>
<feature type="binding site" evidence="5">
    <location>
        <begin position="181"/>
        <end position="184"/>
    </location>
    <ligand>
        <name>substrate</name>
    </ligand>
</feature>
<dbReference type="HOGENOM" id="CLU_018398_3_2_9"/>
<dbReference type="NCBIfam" id="TIGR00536">
    <property type="entry name" value="hemK_fam"/>
    <property type="match status" value="1"/>
</dbReference>
<gene>
    <name evidence="8" type="primary">hemK</name>
    <name evidence="5" type="synonym">prmC</name>
    <name evidence="8" type="ordered locus">SpyM3_0800</name>
</gene>
<feature type="binding site" evidence="5">
    <location>
        <position position="140"/>
    </location>
    <ligand>
        <name>S-adenosyl-L-methionine</name>
        <dbReference type="ChEBI" id="CHEBI:59789"/>
    </ligand>
</feature>
<keyword evidence="1 5" id="KW-0489">Methyltransferase</keyword>
<evidence type="ECO:0000256" key="3">
    <source>
        <dbReference type="ARBA" id="ARBA00022691"/>
    </source>
</evidence>
<evidence type="ECO:0000313" key="9">
    <source>
        <dbReference type="Proteomes" id="UP000000564"/>
    </source>
</evidence>
<dbReference type="RefSeq" id="WP_011054487.1">
    <property type="nucleotide sequence ID" value="NC_004070.1"/>
</dbReference>
<evidence type="ECO:0000256" key="2">
    <source>
        <dbReference type="ARBA" id="ARBA00022679"/>
    </source>
</evidence>
<name>A0A0H2UUN7_STRP3</name>
<dbReference type="GO" id="GO:0003676">
    <property type="term" value="F:nucleic acid binding"/>
    <property type="evidence" value="ECO:0007669"/>
    <property type="project" value="InterPro"/>
</dbReference>
<feature type="domain" description="Release factor glutamine methyltransferase N-terminal" evidence="7">
    <location>
        <begin position="6"/>
        <end position="73"/>
    </location>
</feature>
<proteinExistence type="inferred from homology"/>
<dbReference type="Gene3D" id="3.40.50.150">
    <property type="entry name" value="Vaccinia Virus protein VP39"/>
    <property type="match status" value="1"/>
</dbReference>
<evidence type="ECO:0000313" key="8">
    <source>
        <dbReference type="EMBL" id="AAM79407.1"/>
    </source>
</evidence>
<feature type="domain" description="Methyltransferase small" evidence="6">
    <location>
        <begin position="102"/>
        <end position="189"/>
    </location>
</feature>
<accession>A0A0H2UUN7</accession>
<dbReference type="GO" id="GO:0032259">
    <property type="term" value="P:methylation"/>
    <property type="evidence" value="ECO:0007669"/>
    <property type="project" value="UniProtKB-KW"/>
</dbReference>
<evidence type="ECO:0000259" key="6">
    <source>
        <dbReference type="Pfam" id="PF05175"/>
    </source>
</evidence>
<keyword evidence="2 5" id="KW-0808">Transferase</keyword>
<dbReference type="Gene3D" id="1.10.8.10">
    <property type="entry name" value="DNA helicase RuvA subunit, C-terminal domain"/>
    <property type="match status" value="1"/>
</dbReference>
<dbReference type="CDD" id="cd02440">
    <property type="entry name" value="AdoMet_MTases"/>
    <property type="match status" value="1"/>
</dbReference>
<evidence type="ECO:0000259" key="7">
    <source>
        <dbReference type="Pfam" id="PF17827"/>
    </source>
</evidence>
<comment type="function">
    <text evidence="5">Methylates the class 1 translation termination release factors RF1/PrfA and RF2/PrfB on the glutamine residue of the universally conserved GGQ motif.</text>
</comment>
<dbReference type="GO" id="GO:0102559">
    <property type="term" value="F:peptide chain release factor N(5)-glutamine methyltransferase activity"/>
    <property type="evidence" value="ECO:0007669"/>
    <property type="project" value="UniProtKB-EC"/>
</dbReference>
<evidence type="ECO:0000256" key="4">
    <source>
        <dbReference type="ARBA" id="ARBA00048391"/>
    </source>
</evidence>
<dbReference type="KEGG" id="spg:SpyM3_0800"/>
<dbReference type="EMBL" id="AE014074">
    <property type="protein sequence ID" value="AAM79407.1"/>
    <property type="molecule type" value="Genomic_DNA"/>
</dbReference>
<comment type="similarity">
    <text evidence="5">Belongs to the protein N5-glutamine methyltransferase family. PrmC subfamily.</text>
</comment>
<dbReference type="Pfam" id="PF17827">
    <property type="entry name" value="PrmC_N"/>
    <property type="match status" value="1"/>
</dbReference>
<reference evidence="8 9" key="1">
    <citation type="journal article" date="2002" name="Proc. Natl. Acad. Sci. U.S.A.">
        <title>Genome sequence of a serotype M3 strain of group A Streptococcus: phage-encoded toxins, the high-virulence phenotype, and clone emergence.</title>
        <authorList>
            <person name="Beres S.B."/>
            <person name="Sylva G.L."/>
            <person name="Barbian K.D."/>
            <person name="Lei B."/>
            <person name="Hoff J.S."/>
            <person name="Mammarella N.D."/>
            <person name="Liu M.Y."/>
            <person name="Smoot J.C."/>
            <person name="Porcella S.F."/>
            <person name="Parkins L.D."/>
            <person name="Campbell D.S."/>
            <person name="Smith T.M."/>
            <person name="McCormick J.K."/>
            <person name="Leung D.Y."/>
            <person name="Schlievert P.M."/>
            <person name="Musser J.M."/>
        </authorList>
    </citation>
    <scope>NUCLEOTIDE SEQUENCE [LARGE SCALE GENOMIC DNA]</scope>
    <source>
        <strain evidence="9">ATCC BAA-595 / MGAS315</strain>
    </source>
</reference>
<dbReference type="AlphaFoldDB" id="A0A0H2UUN7"/>
<dbReference type="Pfam" id="PF05175">
    <property type="entry name" value="MTS"/>
    <property type="match status" value="1"/>
</dbReference>
<dbReference type="InterPro" id="IPR050320">
    <property type="entry name" value="N5-glutamine_MTase"/>
</dbReference>
<dbReference type="SUPFAM" id="SSF53335">
    <property type="entry name" value="S-adenosyl-L-methionine-dependent methyltransferases"/>
    <property type="match status" value="1"/>
</dbReference>
<protein>
    <recommendedName>
        <fullName evidence="5">Release factor glutamine methyltransferase</fullName>
        <shortName evidence="5">RF MTase</shortName>
        <ecNumber evidence="5">2.1.1.297</ecNumber>
    </recommendedName>
    <alternativeName>
        <fullName evidence="5">N5-glutamine methyltransferase PrmC</fullName>
    </alternativeName>
    <alternativeName>
        <fullName evidence="5">Protein-(glutamine-N5) MTase PrmC</fullName>
    </alternativeName>
    <alternativeName>
        <fullName evidence="5">Protein-glutamine N-methyltransferase PrmC</fullName>
    </alternativeName>
</protein>
<dbReference type="InterPro" id="IPR004556">
    <property type="entry name" value="HemK-like"/>
</dbReference>
<dbReference type="EC" id="2.1.1.297" evidence="5"/>
<sequence>MNYATLIRTYEDKLEQIDEDRENLAYVFREIKEWSSLDMLIHQNQAVTPEDAVLLEHIFCSLSQHLSPQYITGNAYFRDLKLAVDKRVLIPRPETEELVDMILAENLDAPLNVLDIGTGSGAIAISLKKERSNWQVTASDISRAALDLAKANADAYQLDITFIESDVFSLISGTFDIIVSNPPYISYEDKEEVSLNVLQSEPHLALFAKENGYAIYRKIIEQADNYLAKEGKLYFEIGYKQAEGIKDMLQAYFPQRHIRVVTDIFGKERMVVVDYGVSS</sequence>
<dbReference type="InterPro" id="IPR040758">
    <property type="entry name" value="PrmC_N"/>
</dbReference>
<evidence type="ECO:0000256" key="5">
    <source>
        <dbReference type="HAMAP-Rule" id="MF_02126"/>
    </source>
</evidence>
<dbReference type="InterPro" id="IPR019874">
    <property type="entry name" value="RF_methyltr_PrmC"/>
</dbReference>
<dbReference type="PROSITE" id="PS00092">
    <property type="entry name" value="N6_MTASE"/>
    <property type="match status" value="1"/>
</dbReference>
<dbReference type="PANTHER" id="PTHR18895">
    <property type="entry name" value="HEMK METHYLTRANSFERASE"/>
    <property type="match status" value="1"/>
</dbReference>
<dbReference type="InterPro" id="IPR007848">
    <property type="entry name" value="Small_mtfrase_dom"/>
</dbReference>
<dbReference type="InterPro" id="IPR002052">
    <property type="entry name" value="DNA_methylase_N6_adenine_CS"/>
</dbReference>
<dbReference type="Proteomes" id="UP000000564">
    <property type="component" value="Chromosome"/>
</dbReference>